<keyword evidence="6 9" id="KW-0472">Membrane</keyword>
<evidence type="ECO:0000256" key="7">
    <source>
        <dbReference type="ARBA" id="ARBA00023170"/>
    </source>
</evidence>
<dbReference type="SUPFAM" id="SSF81321">
    <property type="entry name" value="Family A G protein-coupled receptor-like"/>
    <property type="match status" value="1"/>
</dbReference>
<dbReference type="InterPro" id="IPR017452">
    <property type="entry name" value="GPCR_Rhodpsn_7TM"/>
</dbReference>
<dbReference type="CDD" id="cd00637">
    <property type="entry name" value="7tm_classA_rhodopsin-like"/>
    <property type="match status" value="1"/>
</dbReference>
<evidence type="ECO:0000256" key="5">
    <source>
        <dbReference type="ARBA" id="ARBA00023040"/>
    </source>
</evidence>
<keyword evidence="5" id="KW-0297">G-protein coupled receptor</keyword>
<sequence length="360" mass="40834">MSGHHGHTWQLQNSTLLTQSLVPERNPHHSDHLGLCIVHILMALWACLANCSQIVNVALSPSLRHQPKNILVLNVCITDLIIGAFLCPLYSDSLMQGTWRHDVDTCIVYEVIFYAQVSISTLSVLVLIVERFYYLLTPRMMDGSGKNCVTTVLTALPWVIGSALVVPMFLNGARASFNEGTRSCQILWKKKFQAVTVFVSFFCPAFLVLSMTAAVVMLYVIFSVIAKRRDLGPYPDRFLMRDSLRVVLLSSFVCVFLQFPFFIVLLMEIFCQRDISNNYEPCGQSEYTWAVVAVITMLKPGLMPLTWLAYTDIRSGFQVRNWSLWSVRRRQARRQNSTENSDPCFNSTSRLHRTVASTAM</sequence>
<evidence type="ECO:0000256" key="1">
    <source>
        <dbReference type="ARBA" id="ARBA00004651"/>
    </source>
</evidence>
<feature type="domain" description="G-protein coupled receptors family 1 profile" evidence="10">
    <location>
        <begin position="49"/>
        <end position="307"/>
    </location>
</feature>
<dbReference type="EMBL" id="CAJHNH020003686">
    <property type="protein sequence ID" value="CAG5129811.1"/>
    <property type="molecule type" value="Genomic_DNA"/>
</dbReference>
<dbReference type="Pfam" id="PF00001">
    <property type="entry name" value="7tm_1"/>
    <property type="match status" value="1"/>
</dbReference>
<dbReference type="Gene3D" id="1.20.1070.10">
    <property type="entry name" value="Rhodopsin 7-helix transmembrane proteins"/>
    <property type="match status" value="1"/>
</dbReference>
<organism evidence="11 12">
    <name type="scientific">Candidula unifasciata</name>
    <dbReference type="NCBI Taxonomy" id="100452"/>
    <lineage>
        <taxon>Eukaryota</taxon>
        <taxon>Metazoa</taxon>
        <taxon>Spiralia</taxon>
        <taxon>Lophotrochozoa</taxon>
        <taxon>Mollusca</taxon>
        <taxon>Gastropoda</taxon>
        <taxon>Heterobranchia</taxon>
        <taxon>Euthyneura</taxon>
        <taxon>Panpulmonata</taxon>
        <taxon>Eupulmonata</taxon>
        <taxon>Stylommatophora</taxon>
        <taxon>Helicina</taxon>
        <taxon>Helicoidea</taxon>
        <taxon>Geomitridae</taxon>
        <taxon>Candidula</taxon>
    </lineage>
</organism>
<dbReference type="InterPro" id="IPR000276">
    <property type="entry name" value="GPCR_Rhodpsn"/>
</dbReference>
<dbReference type="GO" id="GO:0005886">
    <property type="term" value="C:plasma membrane"/>
    <property type="evidence" value="ECO:0007669"/>
    <property type="project" value="UniProtKB-SubCell"/>
</dbReference>
<name>A0A8S3ZTI2_9EUPU</name>
<comment type="caution">
    <text evidence="11">The sequence shown here is derived from an EMBL/GenBank/DDBJ whole genome shotgun (WGS) entry which is preliminary data.</text>
</comment>
<keyword evidence="3 9" id="KW-0812">Transmembrane</keyword>
<evidence type="ECO:0000256" key="8">
    <source>
        <dbReference type="ARBA" id="ARBA00023224"/>
    </source>
</evidence>
<protein>
    <recommendedName>
        <fullName evidence="10">G-protein coupled receptors family 1 profile domain-containing protein</fullName>
    </recommendedName>
</protein>
<feature type="transmembrane region" description="Helical" evidence="9">
    <location>
        <begin position="246"/>
        <end position="267"/>
    </location>
</feature>
<dbReference type="AlphaFoldDB" id="A0A8S3ZTI2"/>
<keyword evidence="7" id="KW-0675">Receptor</keyword>
<dbReference type="GO" id="GO:0042277">
    <property type="term" value="F:peptide binding"/>
    <property type="evidence" value="ECO:0007669"/>
    <property type="project" value="TreeGrafter"/>
</dbReference>
<dbReference type="Proteomes" id="UP000678393">
    <property type="component" value="Unassembled WGS sequence"/>
</dbReference>
<proteinExistence type="predicted"/>
<keyword evidence="2" id="KW-1003">Cell membrane</keyword>
<reference evidence="11" key="1">
    <citation type="submission" date="2021-04" db="EMBL/GenBank/DDBJ databases">
        <authorList>
            <consortium name="Molecular Ecology Group"/>
        </authorList>
    </citation>
    <scope>NUCLEOTIDE SEQUENCE</scope>
</reference>
<dbReference type="PROSITE" id="PS50262">
    <property type="entry name" value="G_PROTEIN_RECEP_F1_2"/>
    <property type="match status" value="1"/>
</dbReference>
<dbReference type="PANTHER" id="PTHR24229">
    <property type="entry name" value="NEUROPEPTIDES RECEPTOR"/>
    <property type="match status" value="1"/>
</dbReference>
<feature type="transmembrane region" description="Helical" evidence="9">
    <location>
        <begin position="32"/>
        <end position="59"/>
    </location>
</feature>
<evidence type="ECO:0000256" key="2">
    <source>
        <dbReference type="ARBA" id="ARBA00022475"/>
    </source>
</evidence>
<evidence type="ECO:0000256" key="4">
    <source>
        <dbReference type="ARBA" id="ARBA00022989"/>
    </source>
</evidence>
<feature type="transmembrane region" description="Helical" evidence="9">
    <location>
        <begin position="148"/>
        <end position="170"/>
    </location>
</feature>
<keyword evidence="12" id="KW-1185">Reference proteome</keyword>
<gene>
    <name evidence="11" type="ORF">CUNI_LOCUS15369</name>
</gene>
<evidence type="ECO:0000256" key="9">
    <source>
        <dbReference type="SAM" id="Phobius"/>
    </source>
</evidence>
<feature type="transmembrane region" description="Helical" evidence="9">
    <location>
        <begin position="71"/>
        <end position="91"/>
    </location>
</feature>
<keyword evidence="8" id="KW-0807">Transducer</keyword>
<keyword evidence="4 9" id="KW-1133">Transmembrane helix</keyword>
<feature type="transmembrane region" description="Helical" evidence="9">
    <location>
        <begin position="287"/>
        <end position="310"/>
    </location>
</feature>
<feature type="transmembrane region" description="Helical" evidence="9">
    <location>
        <begin position="111"/>
        <end position="136"/>
    </location>
</feature>
<dbReference type="GO" id="GO:0043005">
    <property type="term" value="C:neuron projection"/>
    <property type="evidence" value="ECO:0007669"/>
    <property type="project" value="TreeGrafter"/>
</dbReference>
<comment type="subcellular location">
    <subcellularLocation>
        <location evidence="1">Cell membrane</location>
        <topology evidence="1">Multi-pass membrane protein</topology>
    </subcellularLocation>
</comment>
<evidence type="ECO:0000313" key="11">
    <source>
        <dbReference type="EMBL" id="CAG5129811.1"/>
    </source>
</evidence>
<dbReference type="PRINTS" id="PR00237">
    <property type="entry name" value="GPCRRHODOPSN"/>
</dbReference>
<evidence type="ECO:0000256" key="3">
    <source>
        <dbReference type="ARBA" id="ARBA00022692"/>
    </source>
</evidence>
<evidence type="ECO:0000259" key="10">
    <source>
        <dbReference type="PROSITE" id="PS50262"/>
    </source>
</evidence>
<evidence type="ECO:0000313" key="12">
    <source>
        <dbReference type="Proteomes" id="UP000678393"/>
    </source>
</evidence>
<accession>A0A8S3ZTI2</accession>
<feature type="transmembrane region" description="Helical" evidence="9">
    <location>
        <begin position="197"/>
        <end position="225"/>
    </location>
</feature>
<dbReference type="OrthoDB" id="2101615at2759"/>
<dbReference type="GO" id="GO:0004930">
    <property type="term" value="F:G protein-coupled receptor activity"/>
    <property type="evidence" value="ECO:0007669"/>
    <property type="project" value="UniProtKB-KW"/>
</dbReference>
<dbReference type="PANTHER" id="PTHR24229:SF40">
    <property type="entry name" value="ALLATOSTATIN C RECEPTOR 1-RELATED"/>
    <property type="match status" value="1"/>
</dbReference>
<evidence type="ECO:0000256" key="6">
    <source>
        <dbReference type="ARBA" id="ARBA00023136"/>
    </source>
</evidence>